<dbReference type="PANTHER" id="PTHR10454">
    <property type="entry name" value="CASPASE"/>
    <property type="match status" value="1"/>
</dbReference>
<dbReference type="AlphaFoldDB" id="A0A210PLL8"/>
<gene>
    <name evidence="4" type="ORF">KP79_PYT13989</name>
</gene>
<evidence type="ECO:0000256" key="1">
    <source>
        <dbReference type="ARBA" id="ARBA00010134"/>
    </source>
</evidence>
<reference evidence="4 5" key="1">
    <citation type="journal article" date="2017" name="Nat. Ecol. Evol.">
        <title>Scallop genome provides insights into evolution of bilaterian karyotype and development.</title>
        <authorList>
            <person name="Wang S."/>
            <person name="Zhang J."/>
            <person name="Jiao W."/>
            <person name="Li J."/>
            <person name="Xun X."/>
            <person name="Sun Y."/>
            <person name="Guo X."/>
            <person name="Huan P."/>
            <person name="Dong B."/>
            <person name="Zhang L."/>
            <person name="Hu X."/>
            <person name="Sun X."/>
            <person name="Wang J."/>
            <person name="Zhao C."/>
            <person name="Wang Y."/>
            <person name="Wang D."/>
            <person name="Huang X."/>
            <person name="Wang R."/>
            <person name="Lv J."/>
            <person name="Li Y."/>
            <person name="Zhang Z."/>
            <person name="Liu B."/>
            <person name="Lu W."/>
            <person name="Hui Y."/>
            <person name="Liang J."/>
            <person name="Zhou Z."/>
            <person name="Hou R."/>
            <person name="Li X."/>
            <person name="Liu Y."/>
            <person name="Li H."/>
            <person name="Ning X."/>
            <person name="Lin Y."/>
            <person name="Zhao L."/>
            <person name="Xing Q."/>
            <person name="Dou J."/>
            <person name="Li Y."/>
            <person name="Mao J."/>
            <person name="Guo H."/>
            <person name="Dou H."/>
            <person name="Li T."/>
            <person name="Mu C."/>
            <person name="Jiang W."/>
            <person name="Fu Q."/>
            <person name="Fu X."/>
            <person name="Miao Y."/>
            <person name="Liu J."/>
            <person name="Yu Q."/>
            <person name="Li R."/>
            <person name="Liao H."/>
            <person name="Li X."/>
            <person name="Kong Y."/>
            <person name="Jiang Z."/>
            <person name="Chourrout D."/>
            <person name="Li R."/>
            <person name="Bao Z."/>
        </authorList>
    </citation>
    <scope>NUCLEOTIDE SEQUENCE [LARGE SCALE GENOMIC DNA]</scope>
    <source>
        <strain evidence="4 5">PY_sf001</strain>
    </source>
</reference>
<keyword evidence="5" id="KW-1185">Reference proteome</keyword>
<dbReference type="STRING" id="6573.A0A210PLL8"/>
<dbReference type="OrthoDB" id="6127793at2759"/>
<dbReference type="InterPro" id="IPR011600">
    <property type="entry name" value="Pept_C14_caspase"/>
</dbReference>
<dbReference type="PROSITE" id="PS50208">
    <property type="entry name" value="CASPASE_P20"/>
    <property type="match status" value="1"/>
</dbReference>
<protein>
    <submittedName>
        <fullName evidence="4">Caspase-7</fullName>
    </submittedName>
</protein>
<proteinExistence type="inferred from homology"/>
<dbReference type="SUPFAM" id="SSF52129">
    <property type="entry name" value="Caspase-like"/>
    <property type="match status" value="1"/>
</dbReference>
<dbReference type="InterPro" id="IPR002398">
    <property type="entry name" value="Pept_C14"/>
</dbReference>
<feature type="region of interest" description="Disordered" evidence="2">
    <location>
        <begin position="17"/>
        <end position="41"/>
    </location>
</feature>
<name>A0A210PLL8_MIZYE</name>
<dbReference type="PRINTS" id="PR00376">
    <property type="entry name" value="IL1BCENZYME"/>
</dbReference>
<dbReference type="GO" id="GO:0004197">
    <property type="term" value="F:cysteine-type endopeptidase activity"/>
    <property type="evidence" value="ECO:0007669"/>
    <property type="project" value="InterPro"/>
</dbReference>
<dbReference type="InterPro" id="IPR029030">
    <property type="entry name" value="Caspase-like_dom_sf"/>
</dbReference>
<dbReference type="Pfam" id="PF00656">
    <property type="entry name" value="Peptidase_C14"/>
    <property type="match status" value="1"/>
</dbReference>
<sequence length="296" mass="33184">MDGKLTNMNSLESLTHYKMSDGTDGSGPTGGSEQRSQLTREEFERQTYPENFQFVGRALIVNNHIFKGEQTNNKGEFRKGSEIDVQKIEALLSKLGFTKENIKKGENLTKDELKEEIKKAAKKDYSDFGCFLCVIMSFGEPGIIICPGKDGQPDERCELKDIQAPFTGDKCKSLATKPKIYFIMGNDNYVKKDVSEGGAGSLPLVKLETKKIPRECNFVTQYSSETDQGFWSRGEASPYIAAVIEAFETHVLKENMDILKLLTRINGIMAKEDSLIPLVTSLLTKRFHFRPKVPVS</sequence>
<evidence type="ECO:0000256" key="2">
    <source>
        <dbReference type="SAM" id="MobiDB-lite"/>
    </source>
</evidence>
<comment type="similarity">
    <text evidence="1">Belongs to the peptidase C14A family.</text>
</comment>
<organism evidence="4 5">
    <name type="scientific">Mizuhopecten yessoensis</name>
    <name type="common">Japanese scallop</name>
    <name type="synonym">Patinopecten yessoensis</name>
    <dbReference type="NCBI Taxonomy" id="6573"/>
    <lineage>
        <taxon>Eukaryota</taxon>
        <taxon>Metazoa</taxon>
        <taxon>Spiralia</taxon>
        <taxon>Lophotrochozoa</taxon>
        <taxon>Mollusca</taxon>
        <taxon>Bivalvia</taxon>
        <taxon>Autobranchia</taxon>
        <taxon>Pteriomorphia</taxon>
        <taxon>Pectinida</taxon>
        <taxon>Pectinoidea</taxon>
        <taxon>Pectinidae</taxon>
        <taxon>Mizuhopecten</taxon>
    </lineage>
</organism>
<accession>A0A210PLL8</accession>
<dbReference type="InterPro" id="IPR001309">
    <property type="entry name" value="Pept_C14_p20"/>
</dbReference>
<dbReference type="SMART" id="SM00115">
    <property type="entry name" value="CASc"/>
    <property type="match status" value="1"/>
</dbReference>
<evidence type="ECO:0000313" key="5">
    <source>
        <dbReference type="Proteomes" id="UP000242188"/>
    </source>
</evidence>
<dbReference type="GO" id="GO:0006508">
    <property type="term" value="P:proteolysis"/>
    <property type="evidence" value="ECO:0007669"/>
    <property type="project" value="InterPro"/>
</dbReference>
<comment type="caution">
    <text evidence="4">The sequence shown here is derived from an EMBL/GenBank/DDBJ whole genome shotgun (WGS) entry which is preliminary data.</text>
</comment>
<dbReference type="InterPro" id="IPR015917">
    <property type="entry name" value="Pept_C14A"/>
</dbReference>
<dbReference type="EMBL" id="NEDP02005590">
    <property type="protein sequence ID" value="OWF37390.1"/>
    <property type="molecule type" value="Genomic_DNA"/>
</dbReference>
<evidence type="ECO:0000313" key="4">
    <source>
        <dbReference type="EMBL" id="OWF37390.1"/>
    </source>
</evidence>
<dbReference type="Gene3D" id="3.40.50.1460">
    <property type="match status" value="1"/>
</dbReference>
<dbReference type="Proteomes" id="UP000242188">
    <property type="component" value="Unassembled WGS sequence"/>
</dbReference>
<evidence type="ECO:0000259" key="3">
    <source>
        <dbReference type="PROSITE" id="PS50208"/>
    </source>
</evidence>
<feature type="domain" description="Caspase family p20" evidence="3">
    <location>
        <begin position="56"/>
        <end position="183"/>
    </location>
</feature>